<dbReference type="AlphaFoldDB" id="A0A5E4RQL2"/>
<evidence type="ECO:0000313" key="2">
    <source>
        <dbReference type="EMBL" id="VVD64682.1"/>
    </source>
</evidence>
<gene>
    <name evidence="2" type="ORF">PPN31114_00286</name>
</gene>
<dbReference type="PANTHER" id="PTHR47197">
    <property type="entry name" value="PROTEIN NIRF"/>
    <property type="match status" value="1"/>
</dbReference>
<dbReference type="Proteomes" id="UP000366945">
    <property type="component" value="Unassembled WGS sequence"/>
</dbReference>
<dbReference type="InterPro" id="IPR001680">
    <property type="entry name" value="WD40_rpt"/>
</dbReference>
<dbReference type="SMART" id="SM00320">
    <property type="entry name" value="WD40"/>
    <property type="match status" value="3"/>
</dbReference>
<sequence length="391" mass="41980">MRSFTRCVSAFVVGVTAWSSGIAQSTDPLAANATPSAAELTFSQMRSVSSPCIATRVAWSPDSQHFAVLGSQRNVCLHEQRGARLIREMPLPWGTFQGGLAFSSEGDRLYVGDDQVHEFRVVDGQELKAFGGIAIGSDKFVPIKQLALSPDGKALVVDYLPLANSQIRTPEHLLIYDAATGASQREIDLKGAGISTAVVFSPDGKSLYFAGSDQLLDSHGVRQVGALATRTLLRKVTLITDQQQDVARDIHVMRPTALATSASDRFAFTGTNTGAISDDLDTSSGKWVHTVNADPIRMFSLSDGSVQQTFSPVTGRVASLLPSASGNTLVSCQADMASSRTITVWDIKRGMPRYSIETPGSNRGPTMCALSPDEKHLLYAVGKDIRIIDFQ</sequence>
<feature type="signal peptide" evidence="1">
    <location>
        <begin position="1"/>
        <end position="25"/>
    </location>
</feature>
<dbReference type="InterPro" id="IPR051200">
    <property type="entry name" value="Host-pathogen_enzymatic-act"/>
</dbReference>
<dbReference type="InterPro" id="IPR011044">
    <property type="entry name" value="Quino_amine_DH_bsu"/>
</dbReference>
<dbReference type="OrthoDB" id="500858at2"/>
<dbReference type="SUPFAM" id="SSF50969">
    <property type="entry name" value="YVTN repeat-like/Quinoprotein amine dehydrogenase"/>
    <property type="match status" value="1"/>
</dbReference>
<evidence type="ECO:0000256" key="1">
    <source>
        <dbReference type="SAM" id="SignalP"/>
    </source>
</evidence>
<dbReference type="GeneID" id="300402357"/>
<keyword evidence="1" id="KW-0732">Signal</keyword>
<dbReference type="InterPro" id="IPR015943">
    <property type="entry name" value="WD40/YVTN_repeat-like_dom_sf"/>
</dbReference>
<name>A0A5E4RQL2_9BURK</name>
<keyword evidence="3" id="KW-1185">Reference proteome</keyword>
<accession>A0A5E4RQL2</accession>
<dbReference type="EMBL" id="CABPSK010000001">
    <property type="protein sequence ID" value="VVD64682.1"/>
    <property type="molecule type" value="Genomic_DNA"/>
</dbReference>
<evidence type="ECO:0000313" key="3">
    <source>
        <dbReference type="Proteomes" id="UP000366945"/>
    </source>
</evidence>
<feature type="chain" id="PRO_5022805647" evidence="1">
    <location>
        <begin position="26"/>
        <end position="391"/>
    </location>
</feature>
<dbReference type="Pfam" id="PF07676">
    <property type="entry name" value="PD40"/>
    <property type="match status" value="1"/>
</dbReference>
<proteinExistence type="predicted"/>
<protein>
    <submittedName>
        <fullName evidence="2">Uncharacterized protein</fullName>
    </submittedName>
</protein>
<dbReference type="RefSeq" id="WP_150677720.1">
    <property type="nucleotide sequence ID" value="NZ_CABPSK010000001.1"/>
</dbReference>
<dbReference type="InterPro" id="IPR011659">
    <property type="entry name" value="WD40"/>
</dbReference>
<organism evidence="2 3">
    <name type="scientific">Pandoraea pneumonica</name>
    <dbReference type="NCBI Taxonomy" id="2508299"/>
    <lineage>
        <taxon>Bacteria</taxon>
        <taxon>Pseudomonadati</taxon>
        <taxon>Pseudomonadota</taxon>
        <taxon>Betaproteobacteria</taxon>
        <taxon>Burkholderiales</taxon>
        <taxon>Burkholderiaceae</taxon>
        <taxon>Pandoraea</taxon>
    </lineage>
</organism>
<reference evidence="2 3" key="1">
    <citation type="submission" date="2019-08" db="EMBL/GenBank/DDBJ databases">
        <authorList>
            <person name="Peeters C."/>
        </authorList>
    </citation>
    <scope>NUCLEOTIDE SEQUENCE [LARGE SCALE GENOMIC DNA]</scope>
    <source>
        <strain evidence="2 3">LMG 31114</strain>
    </source>
</reference>
<dbReference type="Gene3D" id="2.130.10.10">
    <property type="entry name" value="YVTN repeat-like/Quinoprotein amine dehydrogenase"/>
    <property type="match status" value="2"/>
</dbReference>
<dbReference type="PANTHER" id="PTHR47197:SF3">
    <property type="entry name" value="DIHYDRO-HEME D1 DEHYDROGENASE"/>
    <property type="match status" value="1"/>
</dbReference>